<dbReference type="PANTHER" id="PTHR38445">
    <property type="entry name" value="HTH-TYPE TRANSCRIPTIONAL REPRESSOR YTRA"/>
    <property type="match status" value="1"/>
</dbReference>
<dbReference type="Gene3D" id="1.10.10.10">
    <property type="entry name" value="Winged helix-like DNA-binding domain superfamily/Winged helix DNA-binding domain"/>
    <property type="match status" value="1"/>
</dbReference>
<dbReference type="EMBL" id="JACHGF010000002">
    <property type="protein sequence ID" value="MBB5283807.1"/>
    <property type="molecule type" value="Genomic_DNA"/>
</dbReference>
<evidence type="ECO:0000256" key="3">
    <source>
        <dbReference type="ARBA" id="ARBA00023163"/>
    </source>
</evidence>
<dbReference type="Proteomes" id="UP000557307">
    <property type="component" value="Unassembled WGS sequence"/>
</dbReference>
<keyword evidence="1" id="KW-0805">Transcription regulation</keyword>
<evidence type="ECO:0000259" key="4">
    <source>
        <dbReference type="PROSITE" id="PS50949"/>
    </source>
</evidence>
<evidence type="ECO:0000256" key="1">
    <source>
        <dbReference type="ARBA" id="ARBA00023015"/>
    </source>
</evidence>
<reference evidence="5 6" key="1">
    <citation type="submission" date="2020-08" db="EMBL/GenBank/DDBJ databases">
        <title>Genomic Encyclopedia of Type Strains, Phase IV (KMG-IV): sequencing the most valuable type-strain genomes for metagenomic binning, comparative biology and taxonomic classification.</title>
        <authorList>
            <person name="Goeker M."/>
        </authorList>
    </citation>
    <scope>NUCLEOTIDE SEQUENCE [LARGE SCALE GENOMIC DNA]</scope>
    <source>
        <strain evidence="5 6">DSM 105074</strain>
    </source>
</reference>
<dbReference type="RefSeq" id="WP_184173499.1">
    <property type="nucleotide sequence ID" value="NZ_JACHGF010000002.1"/>
</dbReference>
<dbReference type="PANTHER" id="PTHR38445:SF10">
    <property type="entry name" value="GNTR-FAMILY TRANSCRIPTIONAL REGULATOR"/>
    <property type="match status" value="1"/>
</dbReference>
<comment type="caution">
    <text evidence="5">The sequence shown here is derived from an EMBL/GenBank/DDBJ whole genome shotgun (WGS) entry which is preliminary data.</text>
</comment>
<gene>
    <name evidence="5" type="ORF">HNQ92_001933</name>
</gene>
<evidence type="ECO:0000313" key="6">
    <source>
        <dbReference type="Proteomes" id="UP000557307"/>
    </source>
</evidence>
<keyword evidence="3" id="KW-0804">Transcription</keyword>
<sequence length="343" mass="39241">MYTTTRFPISYLQIDEKAKTPKFLQIVNSVVAGIERGLLKPGDRLPSINETSEEYLLARATVEKAYGILQKQGHVTACYRKGFFVMGKKAYRRILLLVSHVSESNRMLYNELAGRLDRRDKLDLFQYHYHAETFCEILENQLGNYNYYVVMPHHLGENAEVQKLLKKIPAGKLVLLDAHASVIAGGGSSINCLDGDELLVTLLQQEHLFKKYDGLSLVTSDHEYVDATWYQVLNHFCRIRGIRYQVLDGFEQEEIQKRKAYLVFDDTDLPVIIKQVHGKQWELGRQVGVLSFQEQGYKELLAGGISVIGTNRARLGEAFEKILTTKKRQSIKVPLQFLQRTSL</sequence>
<dbReference type="CDD" id="cd07377">
    <property type="entry name" value="WHTH_GntR"/>
    <property type="match status" value="1"/>
</dbReference>
<organism evidence="5 6">
    <name type="scientific">Rhabdobacter roseus</name>
    <dbReference type="NCBI Taxonomy" id="1655419"/>
    <lineage>
        <taxon>Bacteria</taxon>
        <taxon>Pseudomonadati</taxon>
        <taxon>Bacteroidota</taxon>
        <taxon>Cytophagia</taxon>
        <taxon>Cytophagales</taxon>
        <taxon>Cytophagaceae</taxon>
        <taxon>Rhabdobacter</taxon>
    </lineage>
</organism>
<dbReference type="PROSITE" id="PS50949">
    <property type="entry name" value="HTH_GNTR"/>
    <property type="match status" value="1"/>
</dbReference>
<dbReference type="AlphaFoldDB" id="A0A840TQ08"/>
<keyword evidence="6" id="KW-1185">Reference proteome</keyword>
<evidence type="ECO:0000313" key="5">
    <source>
        <dbReference type="EMBL" id="MBB5283807.1"/>
    </source>
</evidence>
<name>A0A840TQ08_9BACT</name>
<proteinExistence type="predicted"/>
<accession>A0A840TQ08</accession>
<dbReference type="InterPro" id="IPR000524">
    <property type="entry name" value="Tscrpt_reg_HTH_GntR"/>
</dbReference>
<dbReference type="GO" id="GO:0003677">
    <property type="term" value="F:DNA binding"/>
    <property type="evidence" value="ECO:0007669"/>
    <property type="project" value="UniProtKB-KW"/>
</dbReference>
<dbReference type="SMART" id="SM00345">
    <property type="entry name" value="HTH_GNTR"/>
    <property type="match status" value="1"/>
</dbReference>
<dbReference type="InterPro" id="IPR036388">
    <property type="entry name" value="WH-like_DNA-bd_sf"/>
</dbReference>
<dbReference type="InterPro" id="IPR036390">
    <property type="entry name" value="WH_DNA-bd_sf"/>
</dbReference>
<feature type="domain" description="HTH gntR-type" evidence="4">
    <location>
        <begin position="20"/>
        <end position="88"/>
    </location>
</feature>
<dbReference type="GO" id="GO:0003700">
    <property type="term" value="F:DNA-binding transcription factor activity"/>
    <property type="evidence" value="ECO:0007669"/>
    <property type="project" value="InterPro"/>
</dbReference>
<keyword evidence="2 5" id="KW-0238">DNA-binding</keyword>
<dbReference type="Pfam" id="PF00392">
    <property type="entry name" value="GntR"/>
    <property type="match status" value="1"/>
</dbReference>
<dbReference type="SUPFAM" id="SSF46785">
    <property type="entry name" value="Winged helix' DNA-binding domain"/>
    <property type="match status" value="1"/>
</dbReference>
<protein>
    <submittedName>
        <fullName evidence="5">DNA-binding transcriptional regulator YhcF (GntR family)</fullName>
    </submittedName>
</protein>
<evidence type="ECO:0000256" key="2">
    <source>
        <dbReference type="ARBA" id="ARBA00023125"/>
    </source>
</evidence>